<dbReference type="PANTHER" id="PTHR11237:SF4">
    <property type="entry name" value="5-DEMETHOXYUBIQUINONE HYDROXYLASE, MITOCHONDRIAL"/>
    <property type="match status" value="1"/>
</dbReference>
<dbReference type="CDD" id="cd01042">
    <property type="entry name" value="DMQH"/>
    <property type="match status" value="1"/>
</dbReference>
<keyword evidence="9" id="KW-1133">Transmembrane helix</keyword>
<feature type="binding site" evidence="8">
    <location>
        <position position="145"/>
    </location>
    <ligand>
        <name>Fe cation</name>
        <dbReference type="ChEBI" id="CHEBI:24875"/>
        <label>1</label>
    </ligand>
</feature>
<comment type="similarity">
    <text evidence="8">Belongs to the COQ7 family.</text>
</comment>
<feature type="binding site" evidence="8">
    <location>
        <position position="31"/>
    </location>
    <ligand>
        <name>Fe cation</name>
        <dbReference type="ChEBI" id="CHEBI:24875"/>
        <label>1</label>
    </ligand>
</feature>
<evidence type="ECO:0000256" key="2">
    <source>
        <dbReference type="ARBA" id="ARBA00022688"/>
    </source>
</evidence>
<dbReference type="GO" id="GO:0046872">
    <property type="term" value="F:metal ion binding"/>
    <property type="evidence" value="ECO:0007669"/>
    <property type="project" value="UniProtKB-KW"/>
</dbReference>
<comment type="subcellular location">
    <subcellularLocation>
        <location evidence="8">Cell membrane</location>
        <topology evidence="8">Peripheral membrane protein</topology>
    </subcellularLocation>
</comment>
<keyword evidence="3 8" id="KW-0479">Metal-binding</keyword>
<feature type="binding site" evidence="8">
    <location>
        <position position="148"/>
    </location>
    <ligand>
        <name>Fe cation</name>
        <dbReference type="ChEBI" id="CHEBI:24875"/>
        <label>2</label>
    </ligand>
</feature>
<keyword evidence="4 8" id="KW-0560">Oxidoreductase</keyword>
<dbReference type="HAMAP" id="MF_01658">
    <property type="entry name" value="COQ7"/>
    <property type="match status" value="1"/>
</dbReference>
<feature type="binding site" evidence="8">
    <location>
        <position position="61"/>
    </location>
    <ligand>
        <name>Fe cation</name>
        <dbReference type="ChEBI" id="CHEBI:24875"/>
        <label>2</label>
    </ligand>
</feature>
<evidence type="ECO:0000256" key="8">
    <source>
        <dbReference type="HAMAP-Rule" id="MF_01658"/>
    </source>
</evidence>
<keyword evidence="9" id="KW-0812">Transmembrane</keyword>
<proteinExistence type="inferred from homology"/>
<comment type="cofactor">
    <cofactor evidence="8">
        <name>Fe cation</name>
        <dbReference type="ChEBI" id="CHEBI:24875"/>
    </cofactor>
    <text evidence="8">Binds 2 iron ions per subunit.</text>
</comment>
<dbReference type="GO" id="GO:0008682">
    <property type="term" value="F:3-demethoxyubiquinol 3-hydroxylase activity"/>
    <property type="evidence" value="ECO:0007669"/>
    <property type="project" value="UniProtKB-EC"/>
</dbReference>
<dbReference type="RefSeq" id="WP_186772785.1">
    <property type="nucleotide sequence ID" value="NZ_JACOMF010000040.1"/>
</dbReference>
<keyword evidence="8" id="KW-1003">Cell membrane</keyword>
<dbReference type="GO" id="GO:0005886">
    <property type="term" value="C:plasma membrane"/>
    <property type="evidence" value="ECO:0007669"/>
    <property type="project" value="UniProtKB-SubCell"/>
</dbReference>
<gene>
    <name evidence="8" type="primary">coq7</name>
    <name evidence="10" type="ORF">H7965_22265</name>
</gene>
<accession>A0A9X0R1P5</accession>
<name>A0A9X0R1P5_9PROT</name>
<dbReference type="InterPro" id="IPR009078">
    <property type="entry name" value="Ferritin-like_SF"/>
</dbReference>
<comment type="caution">
    <text evidence="10">The sequence shown here is derived from an EMBL/GenBank/DDBJ whole genome shotgun (WGS) entry which is preliminary data.</text>
</comment>
<dbReference type="GO" id="GO:0006744">
    <property type="term" value="P:ubiquinone biosynthetic process"/>
    <property type="evidence" value="ECO:0007669"/>
    <property type="project" value="UniProtKB-UniRule"/>
</dbReference>
<keyword evidence="5 8" id="KW-0408">Iron</keyword>
<keyword evidence="7 8" id="KW-0472">Membrane</keyword>
<organism evidence="10 11">
    <name type="scientific">Siccirubricoccus deserti</name>
    <dbReference type="NCBI Taxonomy" id="2013562"/>
    <lineage>
        <taxon>Bacteria</taxon>
        <taxon>Pseudomonadati</taxon>
        <taxon>Pseudomonadota</taxon>
        <taxon>Alphaproteobacteria</taxon>
        <taxon>Acetobacterales</taxon>
        <taxon>Roseomonadaceae</taxon>
        <taxon>Siccirubricoccus</taxon>
    </lineage>
</organism>
<comment type="pathway">
    <text evidence="1 8">Cofactor biosynthesis; ubiquinone biosynthesis.</text>
</comment>
<sequence>MTDTNTTRRLPGDLTPRQQVARAIRVDHAGEYGAKRIYQGQLAVLRGTKWEPLVRHMQAQEQAHLDTFSRLIAERRVRPTALLPLWHVAGFALGAATALLGYRGAMACTVAVEEAIDEHYQAQEAALGEDEAALKDHIGKFRAEELEHRDIGLEHGAEQAPAYRLLSAAIKAGCKVAIKVSERV</sequence>
<dbReference type="PANTHER" id="PTHR11237">
    <property type="entry name" value="COENZYME Q10 BIOSYNTHESIS PROTEIN 7"/>
    <property type="match status" value="1"/>
</dbReference>
<evidence type="ECO:0000256" key="9">
    <source>
        <dbReference type="SAM" id="Phobius"/>
    </source>
</evidence>
<evidence type="ECO:0000256" key="3">
    <source>
        <dbReference type="ARBA" id="ARBA00022723"/>
    </source>
</evidence>
<keyword evidence="2 8" id="KW-0831">Ubiquinone biosynthesis</keyword>
<comment type="function">
    <text evidence="8">Catalyzes the hydroxylation of 2-nonaprenyl-3-methyl-6-methoxy-1,4-benzoquinol during ubiquinone biosynthesis.</text>
</comment>
<feature type="binding site" evidence="8">
    <location>
        <position position="61"/>
    </location>
    <ligand>
        <name>Fe cation</name>
        <dbReference type="ChEBI" id="CHEBI:24875"/>
        <label>1</label>
    </ligand>
</feature>
<dbReference type="EMBL" id="JACOMF010000040">
    <property type="protein sequence ID" value="MBC4018029.1"/>
    <property type="molecule type" value="Genomic_DNA"/>
</dbReference>
<evidence type="ECO:0000313" key="10">
    <source>
        <dbReference type="EMBL" id="MBC4018029.1"/>
    </source>
</evidence>
<dbReference type="AlphaFoldDB" id="A0A9X0R1P5"/>
<dbReference type="InterPro" id="IPR011566">
    <property type="entry name" value="Ubq_synth_Coq7"/>
</dbReference>
<keyword evidence="11" id="KW-1185">Reference proteome</keyword>
<dbReference type="Proteomes" id="UP000600101">
    <property type="component" value="Unassembled WGS sequence"/>
</dbReference>
<reference evidence="10" key="1">
    <citation type="submission" date="2020-08" db="EMBL/GenBank/DDBJ databases">
        <authorList>
            <person name="Hu Y."/>
            <person name="Nguyen S.V."/>
            <person name="Li F."/>
            <person name="Fanning S."/>
        </authorList>
    </citation>
    <scope>NUCLEOTIDE SEQUENCE</scope>
    <source>
        <strain evidence="10">SYSU D8009</strain>
    </source>
</reference>
<dbReference type="Pfam" id="PF03232">
    <property type="entry name" value="COQ7"/>
    <property type="match status" value="1"/>
</dbReference>
<feature type="binding site" evidence="8">
    <location>
        <position position="145"/>
    </location>
    <ligand>
        <name>Fe cation</name>
        <dbReference type="ChEBI" id="CHEBI:24875"/>
        <label>2</label>
    </ligand>
</feature>
<keyword evidence="6 8" id="KW-0503">Monooxygenase</keyword>
<comment type="catalytic activity">
    <reaction evidence="8">
        <text>a 5-methoxy-2-methyl-3-(all-trans-polyprenyl)benzene-1,4-diol + AH2 + O2 = a 3-demethylubiquinol + A + H2O</text>
        <dbReference type="Rhea" id="RHEA:50908"/>
        <dbReference type="Rhea" id="RHEA-COMP:10859"/>
        <dbReference type="Rhea" id="RHEA-COMP:10914"/>
        <dbReference type="ChEBI" id="CHEBI:13193"/>
        <dbReference type="ChEBI" id="CHEBI:15377"/>
        <dbReference type="ChEBI" id="CHEBI:15379"/>
        <dbReference type="ChEBI" id="CHEBI:17499"/>
        <dbReference type="ChEBI" id="CHEBI:84167"/>
        <dbReference type="ChEBI" id="CHEBI:84422"/>
        <dbReference type="EC" id="1.14.99.60"/>
    </reaction>
</comment>
<feature type="transmembrane region" description="Helical" evidence="9">
    <location>
        <begin position="80"/>
        <end position="102"/>
    </location>
</feature>
<evidence type="ECO:0000256" key="7">
    <source>
        <dbReference type="ARBA" id="ARBA00023136"/>
    </source>
</evidence>
<evidence type="ECO:0000313" key="11">
    <source>
        <dbReference type="Proteomes" id="UP000600101"/>
    </source>
</evidence>
<feature type="binding site" evidence="8">
    <location>
        <position position="64"/>
    </location>
    <ligand>
        <name>Fe cation</name>
        <dbReference type="ChEBI" id="CHEBI:24875"/>
        <label>1</label>
    </ligand>
</feature>
<evidence type="ECO:0000256" key="6">
    <source>
        <dbReference type="ARBA" id="ARBA00023033"/>
    </source>
</evidence>
<dbReference type="EC" id="1.14.99.60" evidence="8"/>
<protein>
    <recommendedName>
        <fullName evidence="8">3-demethoxyubiquinol 3-hydroxylase</fullName>
        <shortName evidence="8">DMQ hydroxylase</shortName>
        <ecNumber evidence="8">1.14.99.60</ecNumber>
    </recommendedName>
    <alternativeName>
        <fullName evidence="8">2-nonaprenyl-3-methyl-6-methoxy-1,4-benzoquinol hydroxylase</fullName>
    </alternativeName>
</protein>
<dbReference type="SUPFAM" id="SSF47240">
    <property type="entry name" value="Ferritin-like"/>
    <property type="match status" value="1"/>
</dbReference>
<evidence type="ECO:0000256" key="4">
    <source>
        <dbReference type="ARBA" id="ARBA00023002"/>
    </source>
</evidence>
<evidence type="ECO:0000256" key="5">
    <source>
        <dbReference type="ARBA" id="ARBA00023004"/>
    </source>
</evidence>
<feature type="binding site" evidence="8">
    <location>
        <position position="113"/>
    </location>
    <ligand>
        <name>Fe cation</name>
        <dbReference type="ChEBI" id="CHEBI:24875"/>
        <label>2</label>
    </ligand>
</feature>
<evidence type="ECO:0000256" key="1">
    <source>
        <dbReference type="ARBA" id="ARBA00004749"/>
    </source>
</evidence>